<feature type="binding site" evidence="2">
    <location>
        <position position="197"/>
    </location>
    <ligand>
        <name>FAD</name>
        <dbReference type="ChEBI" id="CHEBI:57692"/>
    </ligand>
</feature>
<feature type="binding site" evidence="2">
    <location>
        <position position="351"/>
    </location>
    <ligand>
        <name>L-tryptophan</name>
        <dbReference type="ChEBI" id="CHEBI:57912"/>
    </ligand>
</feature>
<evidence type="ECO:0000313" key="3">
    <source>
        <dbReference type="EMBL" id="ASD64203.1"/>
    </source>
</evidence>
<feature type="binding site" evidence="2">
    <location>
        <begin position="35"/>
        <end position="38"/>
    </location>
    <ligand>
        <name>FAD</name>
        <dbReference type="ChEBI" id="CHEBI:57692"/>
    </ligand>
</feature>
<dbReference type="GO" id="GO:0004497">
    <property type="term" value="F:monooxygenase activity"/>
    <property type="evidence" value="ECO:0007669"/>
    <property type="project" value="InterPro"/>
</dbReference>
<organism evidence="3 4">
    <name type="scientific">Bdellovibrio bacteriovorus</name>
    <dbReference type="NCBI Taxonomy" id="959"/>
    <lineage>
        <taxon>Bacteria</taxon>
        <taxon>Pseudomonadati</taxon>
        <taxon>Bdellovibrionota</taxon>
        <taxon>Bdellovibrionia</taxon>
        <taxon>Bdellovibrionales</taxon>
        <taxon>Pseudobdellovibrionaceae</taxon>
        <taxon>Bdellovibrio</taxon>
    </lineage>
</organism>
<evidence type="ECO:0000256" key="2">
    <source>
        <dbReference type="PIRSR" id="PIRSR011396-2"/>
    </source>
</evidence>
<keyword evidence="2" id="KW-0547">Nucleotide-binding</keyword>
<dbReference type="PANTHER" id="PTHR43747:SF4">
    <property type="entry name" value="FLAVIN-DEPENDENT TRYPTOPHAN HALOGENASE"/>
    <property type="match status" value="1"/>
</dbReference>
<dbReference type="InterPro" id="IPR036188">
    <property type="entry name" value="FAD/NAD-bd_sf"/>
</dbReference>
<dbReference type="EMBL" id="CP020946">
    <property type="protein sequence ID" value="ASD64203.1"/>
    <property type="molecule type" value="Genomic_DNA"/>
</dbReference>
<dbReference type="GO" id="GO:0000166">
    <property type="term" value="F:nucleotide binding"/>
    <property type="evidence" value="ECO:0007669"/>
    <property type="project" value="UniProtKB-KW"/>
</dbReference>
<dbReference type="PANTHER" id="PTHR43747">
    <property type="entry name" value="FAD-BINDING PROTEIN"/>
    <property type="match status" value="1"/>
</dbReference>
<dbReference type="InterPro" id="IPR006905">
    <property type="entry name" value="Flavin_halogenase"/>
</dbReference>
<dbReference type="Proteomes" id="UP000197003">
    <property type="component" value="Chromosome"/>
</dbReference>
<evidence type="ECO:0000313" key="4">
    <source>
        <dbReference type="Proteomes" id="UP000197003"/>
    </source>
</evidence>
<dbReference type="OrthoDB" id="462203at2"/>
<reference evidence="3 4" key="1">
    <citation type="submission" date="2017-04" db="EMBL/GenBank/DDBJ databases">
        <title>Whole genome sequence of Bdellovibrio bacteriovorus strain SSB218315.</title>
        <authorList>
            <person name="Oyedara O."/>
            <person name="Rodriguez-Perez M.A."/>
        </authorList>
    </citation>
    <scope>NUCLEOTIDE SEQUENCE [LARGE SCALE GENOMIC DNA]</scope>
    <source>
        <strain evidence="3 4">SSB218315</strain>
    </source>
</reference>
<keyword evidence="2" id="KW-0285">Flavoprotein</keyword>
<dbReference type="PIRSF" id="PIRSF011396">
    <property type="entry name" value="Trp_halogenase"/>
    <property type="match status" value="1"/>
</dbReference>
<dbReference type="InterPro" id="IPR033856">
    <property type="entry name" value="Trp_halogen"/>
</dbReference>
<dbReference type="Pfam" id="PF04820">
    <property type="entry name" value="Trp_halogenase"/>
    <property type="match status" value="1"/>
</dbReference>
<dbReference type="AlphaFoldDB" id="A0A1Z3N9P8"/>
<accession>A0A1Z3N9P8</accession>
<evidence type="ECO:0000256" key="1">
    <source>
        <dbReference type="PIRSR" id="PIRSR011396-1"/>
    </source>
</evidence>
<dbReference type="Gene3D" id="3.50.50.60">
    <property type="entry name" value="FAD/NAD(P)-binding domain"/>
    <property type="match status" value="1"/>
</dbReference>
<proteinExistence type="predicted"/>
<gene>
    <name evidence="3" type="ORF">B9G79_11820</name>
</gene>
<dbReference type="InterPro" id="IPR050816">
    <property type="entry name" value="Flavin-dep_Halogenase_NPB"/>
</dbReference>
<name>A0A1Z3N9P8_BDEBC</name>
<dbReference type="SUPFAM" id="SSF51905">
    <property type="entry name" value="FAD/NAD(P)-binding domain"/>
    <property type="match status" value="1"/>
</dbReference>
<feature type="active site" evidence="1">
    <location>
        <position position="100"/>
    </location>
</feature>
<feature type="binding site" evidence="2">
    <location>
        <position position="355"/>
    </location>
    <ligand>
        <name>FAD</name>
        <dbReference type="ChEBI" id="CHEBI:57692"/>
    </ligand>
</feature>
<feature type="binding site" evidence="2">
    <location>
        <position position="100"/>
    </location>
    <ligand>
        <name>7-chloro-L-tryptophan</name>
        <dbReference type="ChEBI" id="CHEBI:58713"/>
    </ligand>
</feature>
<sequence>MKTLSEHIENAFDLSYLNFPKCPPTDIKTIGILGGGTAGYLAALALAKYHPEVEVTVIESSKIPVIGVGESTTTEIVPFLHRGLEIDPVEFFREVEPTLKFGIHFEWGCPGDYKFNFSFFAGHQYESYYYENDIKNSNWPSVLMNANKIPVIRNKNGSLTSFLPSIPFSYHIDNKNLIRFLNKEVKSRGIEIVDAEVHEAKLDAQGNVASLESKEGHSLSYDLYIDCSGFRSKLLGQTLKTEFMPFTDTLITDRALTFDLPNKDVVDCYTSVITMNNGWCWKIPMRTEDHYGYVFSSKFCDEETALAEARARFGHFEKYKMVEFRSGRHKQAWVKNVFSLGNAYGFIEPLESTAIQTAVHSINVLCRLMPKSLEDQISINGINNEIAVTWDTFRWFVGMHYKFNKKLDTPFWKHCREKTNIGNAQTVVDLFNQRPPLSAGNFGSNSQFTATEALVFNSYSYDTLIFGQKEVHKPLTAPEMSKEEYFSKLKSYEELTSRSLSLFELFKGDHLMEDGILEQLFNDTDTWIMEADV</sequence>
<protein>
    <submittedName>
        <fullName evidence="3">Tryptophan halogenase</fullName>
    </submittedName>
</protein>
<dbReference type="RefSeq" id="WP_088565682.1">
    <property type="nucleotide sequence ID" value="NZ_CP020946.1"/>
</dbReference>
<keyword evidence="2" id="KW-0274">FAD</keyword>